<gene>
    <name evidence="6" type="ORF">SI7747_01001265</name>
</gene>
<protein>
    <recommendedName>
        <fullName evidence="2">Protein SCAR</fullName>
    </recommendedName>
    <alternativeName>
        <fullName evidence="2">Protein WAVE</fullName>
    </alternativeName>
</protein>
<evidence type="ECO:0000313" key="6">
    <source>
        <dbReference type="EMBL" id="CAA2614898.1"/>
    </source>
</evidence>
<accession>A0A7I8IAH2</accession>
<proteinExistence type="inferred from homology"/>
<evidence type="ECO:0000256" key="3">
    <source>
        <dbReference type="SAM" id="Coils"/>
    </source>
</evidence>
<keyword evidence="2" id="KW-0009">Actin-binding</keyword>
<keyword evidence="2" id="KW-0206">Cytoskeleton</keyword>
<dbReference type="GO" id="GO:0005856">
    <property type="term" value="C:cytoskeleton"/>
    <property type="evidence" value="ECO:0007669"/>
    <property type="project" value="UniProtKB-SubCell"/>
</dbReference>
<dbReference type="EMBL" id="LR743588">
    <property type="protein sequence ID" value="CAA2614898.1"/>
    <property type="molecule type" value="Genomic_DNA"/>
</dbReference>
<feature type="coiled-coil region" evidence="3">
    <location>
        <begin position="337"/>
        <end position="364"/>
    </location>
</feature>
<dbReference type="Gene3D" id="6.10.280.150">
    <property type="match status" value="2"/>
</dbReference>
<dbReference type="InterPro" id="IPR003124">
    <property type="entry name" value="WH2_dom"/>
</dbReference>
<feature type="compositionally biased region" description="Basic and acidic residues" evidence="4">
    <location>
        <begin position="320"/>
        <end position="332"/>
    </location>
</feature>
<dbReference type="GO" id="GO:2000601">
    <property type="term" value="P:positive regulation of Arp2/3 complex-mediated actin nucleation"/>
    <property type="evidence" value="ECO:0007669"/>
    <property type="project" value="TreeGrafter"/>
</dbReference>
<dbReference type="Proteomes" id="UP001189122">
    <property type="component" value="Unassembled WGS sequence"/>
</dbReference>
<keyword evidence="3" id="KW-0175">Coiled coil</keyword>
<feature type="compositionally biased region" description="Basic and acidic residues" evidence="4">
    <location>
        <begin position="731"/>
        <end position="742"/>
    </location>
</feature>
<feature type="region of interest" description="Disordered" evidence="4">
    <location>
        <begin position="874"/>
        <end position="938"/>
    </location>
</feature>
<dbReference type="PANTHER" id="PTHR12902:SF1">
    <property type="entry name" value="WISKOTT-ALDRICH SYNDROME PROTEIN FAMILY MEMBER"/>
    <property type="match status" value="1"/>
</dbReference>
<feature type="region of interest" description="Disordered" evidence="4">
    <location>
        <begin position="302"/>
        <end position="332"/>
    </location>
</feature>
<organism evidence="6">
    <name type="scientific">Spirodela intermedia</name>
    <name type="common">Intermediate duckweed</name>
    <dbReference type="NCBI Taxonomy" id="51605"/>
    <lineage>
        <taxon>Eukaryota</taxon>
        <taxon>Viridiplantae</taxon>
        <taxon>Streptophyta</taxon>
        <taxon>Embryophyta</taxon>
        <taxon>Tracheophyta</taxon>
        <taxon>Spermatophyta</taxon>
        <taxon>Magnoliopsida</taxon>
        <taxon>Liliopsida</taxon>
        <taxon>Araceae</taxon>
        <taxon>Lemnoideae</taxon>
        <taxon>Spirodela</taxon>
    </lineage>
</organism>
<feature type="region of interest" description="Disordered" evidence="4">
    <location>
        <begin position="993"/>
        <end position="1016"/>
    </location>
</feature>
<feature type="domain" description="WH2" evidence="5">
    <location>
        <begin position="1244"/>
        <end position="1262"/>
    </location>
</feature>
<dbReference type="GO" id="GO:0003779">
    <property type="term" value="F:actin binding"/>
    <property type="evidence" value="ECO:0007669"/>
    <property type="project" value="UniProtKB-UniRule"/>
</dbReference>
<evidence type="ECO:0000256" key="1">
    <source>
        <dbReference type="ARBA" id="ARBA00006993"/>
    </source>
</evidence>
<comment type="subcellular location">
    <subcellularLocation>
        <location evidence="2">Cytoplasm</location>
        <location evidence="2">Cytoskeleton</location>
    </subcellularLocation>
</comment>
<sequence>MPVVRYQIRNEYGLADPALYGAADKEDPEALLEGVAMAGLVGVLRQLGDLAEFAAEIFHDLHEEVMATSSRGHGLLLRVQQLETEFPAIEKGFFNQTDQSDFYHSAAIDWHPNLQIDQNMVTREDIPRFILDSYEESRGPPRLFMLDKFDSAEDGACLKRYSDPSFFKTNFASTGNMEADCQRERKSRKNKKKIPRWRNGITSEAHTPPLVDQKLEHLTVEKVSENQQVKRVRLKARKLNDNLNIGRRYKESILDPRSPERAVLCKNSASDPKEKTKAVDSIEFSPEVREIIIDVSNERPNFRERNTLKPPNKEVLSPTPKEKTLSPIDRRDGQTVNNEKKEMLEEANGRVENLLSTLHEQDRNALLVNNDFKREVSSYAESKSSSSLNDYRTDDVASELENYLDALTTMESEIETDNETRIRLEQNTFIKEYPKFSSIQERKQITENLEMNTSDKPIISSVNDSLFNKGVSGHANEKSSFNFSESLPSLPVMFVDQVSPADECHETTSINNLSKSEVLEEVVGNESPRDLVQDQMTPNAPGNMTGSSCSCTTDSATGLDPTPEDIKSATVNLNTFSSSTKSNEMIDICFDYEYNPQLNSDIREFNINVMPSDLVEEHEQNGRLAKGDSLPRSGDPKIPVGGDKYLAHDKNTEILVDSPCDKSDLNLEIHDGPLQTLNSDPSIDESKAERIITGTNSEDTHKVTDVESAPSIHVEDSLLDLSVVANQEEQLRSVPQEHKVDSGESTPSPRTYLSIFPLDDRSSTGSTEGLFETKESSVSSSEKFEHARSSTCSEVADDFSDNDDTSPENQYNFTENGVTASDILSPSSSHDQKLPQDSFVLDQVESAPNGELPDTQKVFTNLFKSESIHLNNIHSERGQSLEQDNDSARVESGRSFPELSQDSFEGIGSSKIFDSERTVSDASGFNQRHAEAQSPRQPGFGFLASSKVSDNFLLPYNTVIQHESSELPLEEDPPPPPLPPIQWRMGKLRPNASPSMRGMAGPPCSPNQLSLSPSLDHSWSSPLMGGTTLQPLNPFLDVRITPSGRNQVVNDTLEESTSPFHSSVAASRVEDVKQKIEVHQEALSREISESSVALPFELSDAKSQQLPIISVGESMRPSKPSIVPVSIAPEPRHEAIVYPSNTFLPPASTEVERTSKDRMVEGYFSDTPSTAAVPQSVMGSQWIRMYTSEDEAFPADEYQKPFRRPHSLLNRPRDPLIEAVASHDKSTLRKVSELVHTSAKPEGERNVLLEQIRSKSFNLKPAAVAKPSMKGPPTNLKVAAILEKANAIRQAVAGSDEDDDGDSWSDS</sequence>
<feature type="compositionally biased region" description="Acidic residues" evidence="4">
    <location>
        <begin position="795"/>
        <end position="806"/>
    </location>
</feature>
<dbReference type="InterPro" id="IPR028288">
    <property type="entry name" value="SCAR/WAVE_fam"/>
</dbReference>
<evidence type="ECO:0000256" key="2">
    <source>
        <dbReference type="RuleBase" id="RU367034"/>
    </source>
</evidence>
<evidence type="ECO:0000256" key="4">
    <source>
        <dbReference type="SAM" id="MobiDB-lite"/>
    </source>
</evidence>
<dbReference type="PROSITE" id="PS51082">
    <property type="entry name" value="WH2"/>
    <property type="match status" value="1"/>
</dbReference>
<dbReference type="GO" id="GO:0071933">
    <property type="term" value="F:Arp2/3 complex binding"/>
    <property type="evidence" value="ECO:0007669"/>
    <property type="project" value="TreeGrafter"/>
</dbReference>
<keyword evidence="7" id="KW-1185">Reference proteome</keyword>
<dbReference type="GO" id="GO:0030036">
    <property type="term" value="P:actin cytoskeleton organization"/>
    <property type="evidence" value="ECO:0007669"/>
    <property type="project" value="UniProtKB-UniRule"/>
</dbReference>
<comment type="similarity">
    <text evidence="1 2">Belongs to the SCAR/WAVE family.</text>
</comment>
<feature type="region of interest" description="Disordered" evidence="4">
    <location>
        <begin position="731"/>
        <end position="813"/>
    </location>
</feature>
<evidence type="ECO:0000313" key="7">
    <source>
        <dbReference type="Proteomes" id="UP001189122"/>
    </source>
</evidence>
<dbReference type="EMBL" id="CACRZD030000001">
    <property type="protein sequence ID" value="CAA6654675.1"/>
    <property type="molecule type" value="Genomic_DNA"/>
</dbReference>
<keyword evidence="2" id="KW-0963">Cytoplasm</keyword>
<name>A0A7I8IAH2_SPIIN</name>
<evidence type="ECO:0000259" key="5">
    <source>
        <dbReference type="PROSITE" id="PS51082"/>
    </source>
</evidence>
<dbReference type="GO" id="GO:0034237">
    <property type="term" value="F:protein kinase A regulatory subunit binding"/>
    <property type="evidence" value="ECO:0007669"/>
    <property type="project" value="TreeGrafter"/>
</dbReference>
<comment type="function">
    <text evidence="2">Involved in regulation of actin and microtubule organization. Part of a WAVE complex that activates the Arp2/3 complex.</text>
</comment>
<reference evidence="6 7" key="1">
    <citation type="submission" date="2019-12" db="EMBL/GenBank/DDBJ databases">
        <authorList>
            <person name="Scholz U."/>
            <person name="Mascher M."/>
            <person name="Fiebig A."/>
        </authorList>
    </citation>
    <scope>NUCLEOTIDE SEQUENCE</scope>
</reference>
<dbReference type="Gene3D" id="1.20.5.340">
    <property type="match status" value="1"/>
</dbReference>
<dbReference type="PANTHER" id="PTHR12902">
    <property type="entry name" value="WASP-1"/>
    <property type="match status" value="1"/>
</dbReference>